<proteinExistence type="predicted"/>
<reference evidence="1" key="1">
    <citation type="submission" date="2014-11" db="EMBL/GenBank/DDBJ databases">
        <authorList>
            <person name="Amaro Gonzalez C."/>
        </authorList>
    </citation>
    <scope>NUCLEOTIDE SEQUENCE</scope>
</reference>
<reference evidence="1" key="2">
    <citation type="journal article" date="2015" name="Fish Shellfish Immunol.">
        <title>Early steps in the European eel (Anguilla anguilla)-Vibrio vulnificus interaction in the gills: Role of the RtxA13 toxin.</title>
        <authorList>
            <person name="Callol A."/>
            <person name="Pajuelo D."/>
            <person name="Ebbesson L."/>
            <person name="Teles M."/>
            <person name="MacKenzie S."/>
            <person name="Amaro C."/>
        </authorList>
    </citation>
    <scope>NUCLEOTIDE SEQUENCE</scope>
</reference>
<organism evidence="1">
    <name type="scientific">Anguilla anguilla</name>
    <name type="common">European freshwater eel</name>
    <name type="synonym">Muraena anguilla</name>
    <dbReference type="NCBI Taxonomy" id="7936"/>
    <lineage>
        <taxon>Eukaryota</taxon>
        <taxon>Metazoa</taxon>
        <taxon>Chordata</taxon>
        <taxon>Craniata</taxon>
        <taxon>Vertebrata</taxon>
        <taxon>Euteleostomi</taxon>
        <taxon>Actinopterygii</taxon>
        <taxon>Neopterygii</taxon>
        <taxon>Teleostei</taxon>
        <taxon>Anguilliformes</taxon>
        <taxon>Anguillidae</taxon>
        <taxon>Anguilla</taxon>
    </lineage>
</organism>
<dbReference type="AlphaFoldDB" id="A0A0E9SWE6"/>
<accession>A0A0E9SWE6</accession>
<protein>
    <submittedName>
        <fullName evidence="1">Uncharacterized protein</fullName>
    </submittedName>
</protein>
<sequence length="40" mass="4861">MSLPQINLQEGEVILPEPYFITQIFWLIWRAQTEIKRVMQ</sequence>
<evidence type="ECO:0000313" key="1">
    <source>
        <dbReference type="EMBL" id="JAH44843.1"/>
    </source>
</evidence>
<dbReference type="EMBL" id="GBXM01063734">
    <property type="protein sequence ID" value="JAH44843.1"/>
    <property type="molecule type" value="Transcribed_RNA"/>
</dbReference>
<name>A0A0E9SWE6_ANGAN</name>